<evidence type="ECO:0000313" key="1">
    <source>
        <dbReference type="EMBL" id="CAG2254530.1"/>
    </source>
</evidence>
<evidence type="ECO:0000313" key="2">
    <source>
        <dbReference type="Proteomes" id="UP000683360"/>
    </source>
</evidence>
<dbReference type="OrthoDB" id="6152004at2759"/>
<sequence length="181" mass="21174">MEHIILYIGMHMIVIKSIRGYFINCPAPGQWNFQATQYCPNIHSYTCIYDDNNENFTETCHGPKTYGKGYKAILRENIDRKPCHESRYQPYSFRTVWNSKCVFLKSDCSDEGQFTVKNGLISEDRTCGCDYRKGYAFTNSEILSFQCKPTIEDCSCYQKPCPLGERFLSKGIIWYINKYYN</sequence>
<dbReference type="Proteomes" id="UP000683360">
    <property type="component" value="Unassembled WGS sequence"/>
</dbReference>
<gene>
    <name evidence="1" type="ORF">MEDL_66001</name>
</gene>
<protein>
    <submittedName>
        <fullName evidence="1">Uncharacterized protein</fullName>
    </submittedName>
</protein>
<comment type="caution">
    <text evidence="1">The sequence shown here is derived from an EMBL/GenBank/DDBJ whole genome shotgun (WGS) entry which is preliminary data.</text>
</comment>
<name>A0A8S3VEA3_MYTED</name>
<dbReference type="AlphaFoldDB" id="A0A8S3VEA3"/>
<accession>A0A8S3VEA3</accession>
<dbReference type="EMBL" id="CAJPWZ010003246">
    <property type="protein sequence ID" value="CAG2254530.1"/>
    <property type="molecule type" value="Genomic_DNA"/>
</dbReference>
<organism evidence="1 2">
    <name type="scientific">Mytilus edulis</name>
    <name type="common">Blue mussel</name>
    <dbReference type="NCBI Taxonomy" id="6550"/>
    <lineage>
        <taxon>Eukaryota</taxon>
        <taxon>Metazoa</taxon>
        <taxon>Spiralia</taxon>
        <taxon>Lophotrochozoa</taxon>
        <taxon>Mollusca</taxon>
        <taxon>Bivalvia</taxon>
        <taxon>Autobranchia</taxon>
        <taxon>Pteriomorphia</taxon>
        <taxon>Mytilida</taxon>
        <taxon>Mytiloidea</taxon>
        <taxon>Mytilidae</taxon>
        <taxon>Mytilinae</taxon>
        <taxon>Mytilus</taxon>
    </lineage>
</organism>
<proteinExistence type="predicted"/>
<reference evidence="1" key="1">
    <citation type="submission" date="2021-03" db="EMBL/GenBank/DDBJ databases">
        <authorList>
            <person name="Bekaert M."/>
        </authorList>
    </citation>
    <scope>NUCLEOTIDE SEQUENCE</scope>
</reference>
<keyword evidence="2" id="KW-1185">Reference proteome</keyword>